<reference evidence="1 2" key="1">
    <citation type="submission" date="2020-07" db="EMBL/GenBank/DDBJ databases">
        <title>Novel species isolated from subtropical streams in China.</title>
        <authorList>
            <person name="Lu H."/>
        </authorList>
    </citation>
    <scope>NUCLEOTIDE SEQUENCE [LARGE SCALE GENOMIC DNA]</scope>
    <source>
        <strain evidence="1 2">LX20W</strain>
    </source>
</reference>
<dbReference type="AlphaFoldDB" id="A0A7W2IDL4"/>
<sequence length="387" mass="43263">MDKVIKLGLNKYPTIPHTLRSAPKLNEPAQEISVGLAQLFHHYYLDTYGRRPPSPDPTQFEHVRFLLPTSDFRFQGGGLGISTAARRSRSCELGQAFCRWFLHEHLNITYFAHMGDLLDRQLHRAFGGCSISRVKSGDTPDYFCAESVDRVFLAEAKGRYTSIGFATKEFDGWREQFNRVQVLDAAGIPHSVKGHVVATRFATERDSAVVRTTLLAEDPQSPGERPLDGELARVLGSAIIGSHYSRIAEKLDQPLLAAALRNGITLPPEILVPVVVWELAMPLFKGRRFVGGYFSPDDIPAFRVIDGKVVANRNDPFRLDRPRATFFGVEEKIFRQIVMVCRSTGRFDEQLNQLENIEAIYSGISMLRDGSIIGPAEFFLPVGTATL</sequence>
<accession>A0A7W2IDL4</accession>
<dbReference type="EMBL" id="JACEZT010000016">
    <property type="protein sequence ID" value="MBA5639463.1"/>
    <property type="molecule type" value="Genomic_DNA"/>
</dbReference>
<organism evidence="1 2">
    <name type="scientific">Rugamonas brunnea</name>
    <dbReference type="NCBI Taxonomy" id="2758569"/>
    <lineage>
        <taxon>Bacteria</taxon>
        <taxon>Pseudomonadati</taxon>
        <taxon>Pseudomonadota</taxon>
        <taxon>Betaproteobacteria</taxon>
        <taxon>Burkholderiales</taxon>
        <taxon>Oxalobacteraceae</taxon>
        <taxon>Telluria group</taxon>
        <taxon>Rugamonas</taxon>
    </lineage>
</organism>
<evidence type="ECO:0000313" key="1">
    <source>
        <dbReference type="EMBL" id="MBA5639463.1"/>
    </source>
</evidence>
<dbReference type="RefSeq" id="WP_182166003.1">
    <property type="nucleotide sequence ID" value="NZ_JACEZT010000016.1"/>
</dbReference>
<keyword evidence="2" id="KW-1185">Reference proteome</keyword>
<comment type="caution">
    <text evidence="1">The sequence shown here is derived from an EMBL/GenBank/DDBJ whole genome shotgun (WGS) entry which is preliminary data.</text>
</comment>
<proteinExistence type="predicted"/>
<gene>
    <name evidence="1" type="ORF">H3H37_20580</name>
</gene>
<dbReference type="Proteomes" id="UP000534388">
    <property type="component" value="Unassembled WGS sequence"/>
</dbReference>
<name>A0A7W2IDL4_9BURK</name>
<protein>
    <submittedName>
        <fullName evidence="1">Uncharacterized protein</fullName>
    </submittedName>
</protein>
<evidence type="ECO:0000313" key="2">
    <source>
        <dbReference type="Proteomes" id="UP000534388"/>
    </source>
</evidence>